<evidence type="ECO:0000313" key="5">
    <source>
        <dbReference type="EMBL" id="MFC2971315.1"/>
    </source>
</evidence>
<dbReference type="Pfam" id="PF02735">
    <property type="entry name" value="Ku"/>
    <property type="match status" value="1"/>
</dbReference>
<evidence type="ECO:0000256" key="1">
    <source>
        <dbReference type="ARBA" id="ARBA00023125"/>
    </source>
</evidence>
<keyword evidence="2" id="KW-0227">DNA damage</keyword>
<dbReference type="Gene3D" id="2.40.290.10">
    <property type="match status" value="1"/>
</dbReference>
<keyword evidence="6" id="KW-1185">Reference proteome</keyword>
<proteinExistence type="inferred from homology"/>
<sequence length="294" mass="32368">MPRTIWKGAVSFGLVHIPVAVVPATRSSSAIDFDWLDRRSMDPVGYKRVNKVTGEELEARDIVKGVQYEKGRYVVLSDEEIRAAHPKATQTVDILSFVDAEKIPFLYLDTPYYLLPDKRGEKVYGLLREALTATGKVAVANVVLRSKQHLAVIMPLDGALVLDTLRWADDVSGVDSLELKPEVLEPELSERERDMAVRLVEGMSEDWDPQRYHDSFQAQIMRLVEQKAEAGKIEEVGAEEEVEAPGAEVIDLTELLRRSLRPKAGEKAAAPHGAASGRGGAKGAAGRRTTKKAG</sequence>
<comment type="subunit">
    <text evidence="2">Homodimer. Interacts with LigD.</text>
</comment>
<evidence type="ECO:0000313" key="6">
    <source>
        <dbReference type="Proteomes" id="UP001595457"/>
    </source>
</evidence>
<dbReference type="HAMAP" id="MF_01875">
    <property type="entry name" value="Prokaryotic_Ku"/>
    <property type="match status" value="1"/>
</dbReference>
<dbReference type="InterPro" id="IPR006164">
    <property type="entry name" value="DNA_bd_Ku70/Ku80"/>
</dbReference>
<feature type="region of interest" description="Disordered" evidence="3">
    <location>
        <begin position="262"/>
        <end position="294"/>
    </location>
</feature>
<evidence type="ECO:0000256" key="2">
    <source>
        <dbReference type="HAMAP-Rule" id="MF_01875"/>
    </source>
</evidence>
<dbReference type="Proteomes" id="UP001595457">
    <property type="component" value="Unassembled WGS sequence"/>
</dbReference>
<keyword evidence="1 2" id="KW-0238">DNA-binding</keyword>
<protein>
    <recommendedName>
        <fullName evidence="2">Non-homologous end joining protein Ku</fullName>
    </recommendedName>
</protein>
<organism evidence="5 6">
    <name type="scientific">Azotobacter bryophylli</name>
    <dbReference type="NCBI Taxonomy" id="1986537"/>
    <lineage>
        <taxon>Bacteria</taxon>
        <taxon>Pseudomonadati</taxon>
        <taxon>Pseudomonadota</taxon>
        <taxon>Gammaproteobacteria</taxon>
        <taxon>Pseudomonadales</taxon>
        <taxon>Pseudomonadaceae</taxon>
        <taxon>Azotobacter</taxon>
    </lineage>
</organism>
<dbReference type="InterPro" id="IPR009187">
    <property type="entry name" value="Prok_Ku"/>
</dbReference>
<accession>A0ABV7APU3</accession>
<dbReference type="PANTHER" id="PTHR41251:SF1">
    <property type="entry name" value="NON-HOMOLOGOUS END JOINING PROTEIN KU"/>
    <property type="match status" value="1"/>
</dbReference>
<comment type="similarity">
    <text evidence="2">Belongs to the prokaryotic Ku family.</text>
</comment>
<comment type="caution">
    <text evidence="5">The sequence shown here is derived from an EMBL/GenBank/DDBJ whole genome shotgun (WGS) entry which is preliminary data.</text>
</comment>
<dbReference type="NCBIfam" id="TIGR02772">
    <property type="entry name" value="Ku_bact"/>
    <property type="match status" value="1"/>
</dbReference>
<keyword evidence="2" id="KW-0233">DNA recombination</keyword>
<keyword evidence="2" id="KW-0234">DNA repair</keyword>
<dbReference type="EMBL" id="JBHRSJ010000006">
    <property type="protein sequence ID" value="MFC2971315.1"/>
    <property type="molecule type" value="Genomic_DNA"/>
</dbReference>
<gene>
    <name evidence="2" type="primary">ku</name>
    <name evidence="5" type="ORF">ACFOJE_03655</name>
</gene>
<dbReference type="PANTHER" id="PTHR41251">
    <property type="entry name" value="NON-HOMOLOGOUS END JOINING PROTEIN KU"/>
    <property type="match status" value="1"/>
</dbReference>
<comment type="function">
    <text evidence="2">With LigD forms a non-homologous end joining (NHEJ) DNA repair enzyme, which repairs dsDNA breaks with reduced fidelity. Binds linear dsDNA with 5'- and 3'- overhangs but not closed circular dsDNA nor ssDNA. Recruits and stimulates the ligase activity of LigD.</text>
</comment>
<dbReference type="InterPro" id="IPR016194">
    <property type="entry name" value="SPOC-like_C_dom_sf"/>
</dbReference>
<evidence type="ECO:0000256" key="3">
    <source>
        <dbReference type="SAM" id="MobiDB-lite"/>
    </source>
</evidence>
<dbReference type="CDD" id="cd00789">
    <property type="entry name" value="KU_like"/>
    <property type="match status" value="1"/>
</dbReference>
<feature type="domain" description="Ku" evidence="4">
    <location>
        <begin position="54"/>
        <end position="182"/>
    </location>
</feature>
<evidence type="ECO:0000259" key="4">
    <source>
        <dbReference type="SMART" id="SM00559"/>
    </source>
</evidence>
<reference evidence="6" key="1">
    <citation type="journal article" date="2019" name="Int. J. Syst. Evol. Microbiol.">
        <title>The Global Catalogue of Microorganisms (GCM) 10K type strain sequencing project: providing services to taxonomists for standard genome sequencing and annotation.</title>
        <authorList>
            <consortium name="The Broad Institute Genomics Platform"/>
            <consortium name="The Broad Institute Genome Sequencing Center for Infectious Disease"/>
            <person name="Wu L."/>
            <person name="Ma J."/>
        </authorList>
    </citation>
    <scope>NUCLEOTIDE SEQUENCE [LARGE SCALE GENOMIC DNA]</scope>
    <source>
        <strain evidence="6">KCTC 62195</strain>
    </source>
</reference>
<dbReference type="RefSeq" id="WP_377812909.1">
    <property type="nucleotide sequence ID" value="NZ_JBHRSJ010000006.1"/>
</dbReference>
<dbReference type="SUPFAM" id="SSF100939">
    <property type="entry name" value="SPOC domain-like"/>
    <property type="match status" value="1"/>
</dbReference>
<dbReference type="PIRSF" id="PIRSF006493">
    <property type="entry name" value="Prok_Ku"/>
    <property type="match status" value="1"/>
</dbReference>
<dbReference type="SMART" id="SM00559">
    <property type="entry name" value="Ku78"/>
    <property type="match status" value="1"/>
</dbReference>
<name>A0ABV7APU3_9GAMM</name>